<keyword evidence="1" id="KW-0472">Membrane</keyword>
<feature type="transmembrane region" description="Helical" evidence="1">
    <location>
        <begin position="105"/>
        <end position="124"/>
    </location>
</feature>
<dbReference type="AlphaFoldDB" id="A0AAE3W8R9"/>
<comment type="caution">
    <text evidence="2">The sequence shown here is derived from an EMBL/GenBank/DDBJ whole genome shotgun (WGS) entry which is preliminary data.</text>
</comment>
<feature type="transmembrane region" description="Helical" evidence="1">
    <location>
        <begin position="81"/>
        <end position="99"/>
    </location>
</feature>
<dbReference type="EMBL" id="JAUSUZ010000002">
    <property type="protein sequence ID" value="MDQ0371634.1"/>
    <property type="molecule type" value="Genomic_DNA"/>
</dbReference>
<proteinExistence type="predicted"/>
<keyword evidence="1" id="KW-0812">Transmembrane</keyword>
<evidence type="ECO:0000256" key="1">
    <source>
        <dbReference type="SAM" id="Phobius"/>
    </source>
</evidence>
<organism evidence="2 3">
    <name type="scientific">Catenuloplanes indicus</name>
    <dbReference type="NCBI Taxonomy" id="137267"/>
    <lineage>
        <taxon>Bacteria</taxon>
        <taxon>Bacillati</taxon>
        <taxon>Actinomycetota</taxon>
        <taxon>Actinomycetes</taxon>
        <taxon>Micromonosporales</taxon>
        <taxon>Micromonosporaceae</taxon>
        <taxon>Catenuloplanes</taxon>
    </lineage>
</organism>
<feature type="transmembrane region" description="Helical" evidence="1">
    <location>
        <begin position="45"/>
        <end position="69"/>
    </location>
</feature>
<gene>
    <name evidence="2" type="ORF">J2S42_008382</name>
</gene>
<name>A0AAE3W8R9_9ACTN</name>
<dbReference type="Proteomes" id="UP001240236">
    <property type="component" value="Unassembled WGS sequence"/>
</dbReference>
<feature type="transmembrane region" description="Helical" evidence="1">
    <location>
        <begin position="15"/>
        <end position="33"/>
    </location>
</feature>
<evidence type="ECO:0000313" key="2">
    <source>
        <dbReference type="EMBL" id="MDQ0371634.1"/>
    </source>
</evidence>
<evidence type="ECO:0000313" key="3">
    <source>
        <dbReference type="Proteomes" id="UP001240236"/>
    </source>
</evidence>
<reference evidence="2 3" key="1">
    <citation type="submission" date="2023-07" db="EMBL/GenBank/DDBJ databases">
        <title>Sequencing the genomes of 1000 actinobacteria strains.</title>
        <authorList>
            <person name="Klenk H.-P."/>
        </authorList>
    </citation>
    <scope>NUCLEOTIDE SEQUENCE [LARGE SCALE GENOMIC DNA]</scope>
    <source>
        <strain evidence="2 3">DSM 44709</strain>
    </source>
</reference>
<accession>A0AAE3W8R9</accession>
<dbReference type="RefSeq" id="WP_307249393.1">
    <property type="nucleotide sequence ID" value="NZ_JAUSUZ010000002.1"/>
</dbReference>
<protein>
    <submittedName>
        <fullName evidence="2">Uncharacterized protein</fullName>
    </submittedName>
</protein>
<sequence length="152" mass="15810">MTGRPVQVTSGRHPFEAAILVATVFVGVVLAVTREVPRSASQTMPHGLITVWMVMLAAAGLVALLGAWWRGSVETGLRVEMAGILLLAGGVTMYVIAVFTVSGMAALVAGGFTAAIACGAWARAGQIGLDLRRIDRAGRVEAVPLLVEDGDR</sequence>
<keyword evidence="3" id="KW-1185">Reference proteome</keyword>
<keyword evidence="1" id="KW-1133">Transmembrane helix</keyword>